<keyword evidence="1" id="KW-0805">Transcription regulation</keyword>
<reference evidence="6 7" key="1">
    <citation type="submission" date="2019-03" db="EMBL/GenBank/DDBJ databases">
        <title>Genomic Encyclopedia of Type Strains, Phase IV (KMG-IV): sequencing the most valuable type-strain genomes for metagenomic binning, comparative biology and taxonomic classification.</title>
        <authorList>
            <person name="Goeker M."/>
        </authorList>
    </citation>
    <scope>NUCLEOTIDE SEQUENCE [LARGE SCALE GENOMIC DNA]</scope>
    <source>
        <strain evidence="6 7">DSM 45361</strain>
    </source>
</reference>
<dbReference type="AlphaFoldDB" id="A0A4R6S9J7"/>
<dbReference type="FunFam" id="1.10.10.60:FF:000141">
    <property type="entry name" value="TetR family transcriptional regulator"/>
    <property type="match status" value="1"/>
</dbReference>
<evidence type="ECO:0000259" key="5">
    <source>
        <dbReference type="PROSITE" id="PS50977"/>
    </source>
</evidence>
<sequence length="249" mass="26972">MGSTYHGYVPSVCPKVVKVVTVRSRRADYSESTRQALVDSAVELFTKRGYSATSLDTIAKRARVTKGALYHHFSGKQALFEAAFDAVERMIIARLAEAVAEPPGAPWNQALNGLRAYVDVCLDPSYQRIAIHEAPVVMGWERWRESEEHFSFGLIRAVVESLVEAGEIDDVPVEVTARILFGALSSGASIIASAEDPKKASTEVYSTVVRVLEGLRMVHASRVAAQADNADEPGAGVDLGKLLRRVTGG</sequence>
<accession>A0A4R6S9J7</accession>
<organism evidence="6 7">
    <name type="scientific">Labedaea rhizosphaerae</name>
    <dbReference type="NCBI Taxonomy" id="598644"/>
    <lineage>
        <taxon>Bacteria</taxon>
        <taxon>Bacillati</taxon>
        <taxon>Actinomycetota</taxon>
        <taxon>Actinomycetes</taxon>
        <taxon>Pseudonocardiales</taxon>
        <taxon>Pseudonocardiaceae</taxon>
        <taxon>Labedaea</taxon>
    </lineage>
</organism>
<dbReference type="InterPro" id="IPR050109">
    <property type="entry name" value="HTH-type_TetR-like_transc_reg"/>
</dbReference>
<dbReference type="InterPro" id="IPR009057">
    <property type="entry name" value="Homeodomain-like_sf"/>
</dbReference>
<feature type="domain" description="HTH tetR-type" evidence="5">
    <location>
        <begin position="31"/>
        <end position="91"/>
    </location>
</feature>
<dbReference type="PROSITE" id="PS50977">
    <property type="entry name" value="HTH_TETR_2"/>
    <property type="match status" value="1"/>
</dbReference>
<name>A0A4R6S9J7_LABRH</name>
<keyword evidence="7" id="KW-1185">Reference proteome</keyword>
<keyword evidence="3" id="KW-0804">Transcription</keyword>
<evidence type="ECO:0000256" key="3">
    <source>
        <dbReference type="ARBA" id="ARBA00023163"/>
    </source>
</evidence>
<evidence type="ECO:0000256" key="2">
    <source>
        <dbReference type="ARBA" id="ARBA00023125"/>
    </source>
</evidence>
<dbReference type="PROSITE" id="PS01081">
    <property type="entry name" value="HTH_TETR_1"/>
    <property type="match status" value="1"/>
</dbReference>
<evidence type="ECO:0000256" key="4">
    <source>
        <dbReference type="PROSITE-ProRule" id="PRU00335"/>
    </source>
</evidence>
<dbReference type="GO" id="GO:0003700">
    <property type="term" value="F:DNA-binding transcription factor activity"/>
    <property type="evidence" value="ECO:0007669"/>
    <property type="project" value="TreeGrafter"/>
</dbReference>
<dbReference type="PANTHER" id="PTHR30055:SF234">
    <property type="entry name" value="HTH-TYPE TRANSCRIPTIONAL REGULATOR BETI"/>
    <property type="match status" value="1"/>
</dbReference>
<dbReference type="GO" id="GO:0000976">
    <property type="term" value="F:transcription cis-regulatory region binding"/>
    <property type="evidence" value="ECO:0007669"/>
    <property type="project" value="TreeGrafter"/>
</dbReference>
<dbReference type="InterPro" id="IPR036271">
    <property type="entry name" value="Tet_transcr_reg_TetR-rel_C_sf"/>
</dbReference>
<evidence type="ECO:0000256" key="1">
    <source>
        <dbReference type="ARBA" id="ARBA00023015"/>
    </source>
</evidence>
<evidence type="ECO:0000313" key="7">
    <source>
        <dbReference type="Proteomes" id="UP000295444"/>
    </source>
</evidence>
<gene>
    <name evidence="6" type="ORF">EV186_104114</name>
</gene>
<dbReference type="PANTHER" id="PTHR30055">
    <property type="entry name" value="HTH-TYPE TRANSCRIPTIONAL REGULATOR RUTR"/>
    <property type="match status" value="1"/>
</dbReference>
<proteinExistence type="predicted"/>
<dbReference type="EMBL" id="SNXZ01000004">
    <property type="protein sequence ID" value="TDP96134.1"/>
    <property type="molecule type" value="Genomic_DNA"/>
</dbReference>
<comment type="caution">
    <text evidence="6">The sequence shown here is derived from an EMBL/GenBank/DDBJ whole genome shotgun (WGS) entry which is preliminary data.</text>
</comment>
<dbReference type="InterPro" id="IPR049484">
    <property type="entry name" value="Rv0078-like_C"/>
</dbReference>
<dbReference type="Gene3D" id="1.10.357.10">
    <property type="entry name" value="Tetracycline Repressor, domain 2"/>
    <property type="match status" value="1"/>
</dbReference>
<dbReference type="SUPFAM" id="SSF48498">
    <property type="entry name" value="Tetracyclin repressor-like, C-terminal domain"/>
    <property type="match status" value="1"/>
</dbReference>
<protein>
    <submittedName>
        <fullName evidence="6">TetR family transcriptional regulator</fullName>
    </submittedName>
</protein>
<feature type="DNA-binding region" description="H-T-H motif" evidence="4">
    <location>
        <begin position="54"/>
        <end position="73"/>
    </location>
</feature>
<dbReference type="Pfam" id="PF00440">
    <property type="entry name" value="TetR_N"/>
    <property type="match status" value="1"/>
</dbReference>
<keyword evidence="2 4" id="KW-0238">DNA-binding</keyword>
<dbReference type="Pfam" id="PF21351">
    <property type="entry name" value="TetR_C_41"/>
    <property type="match status" value="1"/>
</dbReference>
<dbReference type="InterPro" id="IPR023772">
    <property type="entry name" value="DNA-bd_HTH_TetR-type_CS"/>
</dbReference>
<dbReference type="Proteomes" id="UP000295444">
    <property type="component" value="Unassembled WGS sequence"/>
</dbReference>
<evidence type="ECO:0000313" key="6">
    <source>
        <dbReference type="EMBL" id="TDP96134.1"/>
    </source>
</evidence>
<dbReference type="SUPFAM" id="SSF46689">
    <property type="entry name" value="Homeodomain-like"/>
    <property type="match status" value="1"/>
</dbReference>
<dbReference type="PRINTS" id="PR00455">
    <property type="entry name" value="HTHTETR"/>
</dbReference>
<dbReference type="InterPro" id="IPR001647">
    <property type="entry name" value="HTH_TetR"/>
</dbReference>
<dbReference type="GO" id="GO:0045892">
    <property type="term" value="P:negative regulation of DNA-templated transcription"/>
    <property type="evidence" value="ECO:0007669"/>
    <property type="project" value="UniProtKB-ARBA"/>
</dbReference>